<gene>
    <name evidence="6" type="ORF">SAMN02787144_1005339</name>
</gene>
<reference evidence="6 7" key="1">
    <citation type="submission" date="2016-11" db="EMBL/GenBank/DDBJ databases">
        <authorList>
            <person name="Jaros S."/>
            <person name="Januszkiewicz K."/>
            <person name="Wedrychowicz H."/>
        </authorList>
    </citation>
    <scope>NUCLEOTIDE SEQUENCE [LARGE SCALE GENOMIC DNA]</scope>
    <source>
        <strain evidence="6 7">OK807</strain>
    </source>
</reference>
<keyword evidence="3 6" id="KW-0238">DNA-binding</keyword>
<proteinExistence type="inferred from homology"/>
<protein>
    <submittedName>
        <fullName evidence="6">DNA-binding transcriptional regulator, LysR family</fullName>
    </submittedName>
</protein>
<dbReference type="GO" id="GO:0000976">
    <property type="term" value="F:transcription cis-regulatory region binding"/>
    <property type="evidence" value="ECO:0007669"/>
    <property type="project" value="TreeGrafter"/>
</dbReference>
<dbReference type="STRING" id="1893.SAMN02787144_1005339"/>
<dbReference type="SUPFAM" id="SSF46785">
    <property type="entry name" value="Winged helix' DNA-binding domain"/>
    <property type="match status" value="1"/>
</dbReference>
<keyword evidence="4" id="KW-0804">Transcription</keyword>
<evidence type="ECO:0000313" key="7">
    <source>
        <dbReference type="Proteomes" id="UP000181909"/>
    </source>
</evidence>
<dbReference type="InterPro" id="IPR000847">
    <property type="entry name" value="LysR_HTH_N"/>
</dbReference>
<accession>A0A1K1ZF79</accession>
<evidence type="ECO:0000256" key="3">
    <source>
        <dbReference type="ARBA" id="ARBA00023125"/>
    </source>
</evidence>
<dbReference type="Gene3D" id="1.10.10.10">
    <property type="entry name" value="Winged helix-like DNA-binding domain superfamily/Winged helix DNA-binding domain"/>
    <property type="match status" value="1"/>
</dbReference>
<evidence type="ECO:0000256" key="1">
    <source>
        <dbReference type="ARBA" id="ARBA00009437"/>
    </source>
</evidence>
<dbReference type="PROSITE" id="PS50931">
    <property type="entry name" value="HTH_LYSR"/>
    <property type="match status" value="1"/>
</dbReference>
<dbReference type="InterPro" id="IPR036390">
    <property type="entry name" value="WH_DNA-bd_sf"/>
</dbReference>
<evidence type="ECO:0000256" key="2">
    <source>
        <dbReference type="ARBA" id="ARBA00023015"/>
    </source>
</evidence>
<dbReference type="OrthoDB" id="3636008at2"/>
<dbReference type="Proteomes" id="UP000181909">
    <property type="component" value="Unassembled WGS sequence"/>
</dbReference>
<name>A0A1K1ZF79_STRAR</name>
<keyword evidence="2" id="KW-0805">Transcription regulation</keyword>
<feature type="domain" description="HTH lysR-type" evidence="5">
    <location>
        <begin position="1"/>
        <end position="59"/>
    </location>
</feature>
<evidence type="ECO:0000313" key="6">
    <source>
        <dbReference type="EMBL" id="SFX72914.1"/>
    </source>
</evidence>
<sequence length="305" mass="32722">MDLVRACEAFVAVSGHGSFTVGAAAAGMPQSVVSRRIAALEEHFGSKLFDRSSRNVTLTPFGRDMLSSARRLVELVEAMEHDAECAKRRRFRLAVPAVSAPRRLAGLVAEARRHDLNLALHTAGPGERAALARTLEVRAAIVSVPPDGAPWRIPLGLAGSAEPAGQTIYVENLRAGRAGRNARRRRVWIQPEDDVPHVRDRVIRLRDGVGLQPAQVVVSASLVDAAAEVLGSADLLLCSAVQADELGLYWRPIGELELVRGYDVEAGLREDAQRIRTLLLATIGRCLGMSDHGSRSGDVSGDGEA</sequence>
<dbReference type="FunFam" id="1.10.10.10:FF:000001">
    <property type="entry name" value="LysR family transcriptional regulator"/>
    <property type="match status" value="1"/>
</dbReference>
<comment type="similarity">
    <text evidence="1">Belongs to the LysR transcriptional regulatory family.</text>
</comment>
<dbReference type="RefSeq" id="WP_072485234.1">
    <property type="nucleotide sequence ID" value="NZ_CP108276.1"/>
</dbReference>
<evidence type="ECO:0000256" key="4">
    <source>
        <dbReference type="ARBA" id="ARBA00023163"/>
    </source>
</evidence>
<dbReference type="EMBL" id="FPJO01000005">
    <property type="protein sequence ID" value="SFX72914.1"/>
    <property type="molecule type" value="Genomic_DNA"/>
</dbReference>
<organism evidence="6 7">
    <name type="scientific">Streptomyces atratus</name>
    <dbReference type="NCBI Taxonomy" id="1893"/>
    <lineage>
        <taxon>Bacteria</taxon>
        <taxon>Bacillati</taxon>
        <taxon>Actinomycetota</taxon>
        <taxon>Actinomycetes</taxon>
        <taxon>Kitasatosporales</taxon>
        <taxon>Streptomycetaceae</taxon>
        <taxon>Streptomyces</taxon>
    </lineage>
</organism>
<dbReference type="Pfam" id="PF00126">
    <property type="entry name" value="HTH_1"/>
    <property type="match status" value="1"/>
</dbReference>
<dbReference type="AlphaFoldDB" id="A0A1K1ZF79"/>
<dbReference type="PANTHER" id="PTHR30126:SF39">
    <property type="entry name" value="HTH-TYPE TRANSCRIPTIONAL REGULATOR CYSL"/>
    <property type="match status" value="1"/>
</dbReference>
<dbReference type="GO" id="GO:0003700">
    <property type="term" value="F:DNA-binding transcription factor activity"/>
    <property type="evidence" value="ECO:0007669"/>
    <property type="project" value="InterPro"/>
</dbReference>
<dbReference type="PANTHER" id="PTHR30126">
    <property type="entry name" value="HTH-TYPE TRANSCRIPTIONAL REGULATOR"/>
    <property type="match status" value="1"/>
</dbReference>
<dbReference type="InterPro" id="IPR036388">
    <property type="entry name" value="WH-like_DNA-bd_sf"/>
</dbReference>
<evidence type="ECO:0000259" key="5">
    <source>
        <dbReference type="PROSITE" id="PS50931"/>
    </source>
</evidence>